<evidence type="ECO:0000256" key="2">
    <source>
        <dbReference type="SAM" id="Phobius"/>
    </source>
</evidence>
<keyword evidence="2" id="KW-0812">Transmembrane</keyword>
<name>A0ABR1XAC7_9PEZI</name>
<dbReference type="RefSeq" id="XP_066674439.1">
    <property type="nucleotide sequence ID" value="XM_066804666.1"/>
</dbReference>
<feature type="region of interest" description="Disordered" evidence="1">
    <location>
        <begin position="115"/>
        <end position="146"/>
    </location>
</feature>
<keyword evidence="2" id="KW-0472">Membrane</keyword>
<keyword evidence="2" id="KW-1133">Transmembrane helix</keyword>
<sequence>MATDKYLDLSQRRHQQPDLEPSTSHPYLGIEVQSDSAQGYTQPGNAQQQWAQAPSASLISGEKNTPPTISDNHHRRVLGLRVPVFWGLLVALILVVAGAIGGGIGGGLATQGHNNNINQDSLRSTKPSSDAGETISNPPAQQTTTTTEGTITIALPIVQPSITPVDGGCPRINGTRYTPRQKINGTSAPITLQGQTQAQSFVQLCDTNFPEGDNDPGVHDIDTFITATFEQCMTLCADWNRQYQLHGEDRFCMAVSIVKIGKFP</sequence>
<keyword evidence="4" id="KW-1185">Reference proteome</keyword>
<evidence type="ECO:0000313" key="3">
    <source>
        <dbReference type="EMBL" id="KAK8093666.1"/>
    </source>
</evidence>
<feature type="compositionally biased region" description="Polar residues" evidence="1">
    <location>
        <begin position="115"/>
        <end position="128"/>
    </location>
</feature>
<evidence type="ECO:0000313" key="4">
    <source>
        <dbReference type="Proteomes" id="UP001433268"/>
    </source>
</evidence>
<dbReference type="Proteomes" id="UP001433268">
    <property type="component" value="Unassembled WGS sequence"/>
</dbReference>
<comment type="caution">
    <text evidence="3">The sequence shown here is derived from an EMBL/GenBank/DDBJ whole genome shotgun (WGS) entry which is preliminary data.</text>
</comment>
<evidence type="ECO:0000256" key="1">
    <source>
        <dbReference type="SAM" id="MobiDB-lite"/>
    </source>
</evidence>
<dbReference type="GeneID" id="92037726"/>
<evidence type="ECO:0008006" key="5">
    <source>
        <dbReference type="Google" id="ProtNLM"/>
    </source>
</evidence>
<proteinExistence type="predicted"/>
<protein>
    <recommendedName>
        <fullName evidence="5">Apple domain-containing protein</fullName>
    </recommendedName>
</protein>
<dbReference type="EMBL" id="JAQQWN010000002">
    <property type="protein sequence ID" value="KAK8093666.1"/>
    <property type="molecule type" value="Genomic_DNA"/>
</dbReference>
<feature type="transmembrane region" description="Helical" evidence="2">
    <location>
        <begin position="84"/>
        <end position="109"/>
    </location>
</feature>
<feature type="region of interest" description="Disordered" evidence="1">
    <location>
        <begin position="1"/>
        <end position="26"/>
    </location>
</feature>
<organism evidence="3 4">
    <name type="scientific">Apiospora hydei</name>
    <dbReference type="NCBI Taxonomy" id="1337664"/>
    <lineage>
        <taxon>Eukaryota</taxon>
        <taxon>Fungi</taxon>
        <taxon>Dikarya</taxon>
        <taxon>Ascomycota</taxon>
        <taxon>Pezizomycotina</taxon>
        <taxon>Sordariomycetes</taxon>
        <taxon>Xylariomycetidae</taxon>
        <taxon>Amphisphaeriales</taxon>
        <taxon>Apiosporaceae</taxon>
        <taxon>Apiospora</taxon>
    </lineage>
</organism>
<accession>A0ABR1XAC7</accession>
<feature type="compositionally biased region" description="Basic and acidic residues" evidence="1">
    <location>
        <begin position="1"/>
        <end position="17"/>
    </location>
</feature>
<gene>
    <name evidence="3" type="ORF">PG997_000351</name>
</gene>
<reference evidence="3 4" key="1">
    <citation type="submission" date="2023-01" db="EMBL/GenBank/DDBJ databases">
        <title>Analysis of 21 Apiospora genomes using comparative genomics revels a genus with tremendous synthesis potential of carbohydrate active enzymes and secondary metabolites.</title>
        <authorList>
            <person name="Sorensen T."/>
        </authorList>
    </citation>
    <scope>NUCLEOTIDE SEQUENCE [LARGE SCALE GENOMIC DNA]</scope>
    <source>
        <strain evidence="3 4">CBS 114990</strain>
    </source>
</reference>